<feature type="compositionally biased region" description="Basic and acidic residues" evidence="7">
    <location>
        <begin position="465"/>
        <end position="477"/>
    </location>
</feature>
<keyword evidence="6 8" id="KW-0472">Membrane</keyword>
<keyword evidence="4 8" id="KW-0812">Transmembrane</keyword>
<evidence type="ECO:0000313" key="10">
    <source>
        <dbReference type="Proteomes" id="UP000721844"/>
    </source>
</evidence>
<feature type="transmembrane region" description="Helical" evidence="8">
    <location>
        <begin position="159"/>
        <end position="179"/>
    </location>
</feature>
<protein>
    <submittedName>
        <fullName evidence="9">Paraquat-inducible protein A</fullName>
    </submittedName>
</protein>
<keyword evidence="3" id="KW-0997">Cell inner membrane</keyword>
<feature type="transmembrane region" description="Helical" evidence="8">
    <location>
        <begin position="185"/>
        <end position="202"/>
    </location>
</feature>
<feature type="transmembrane region" description="Helical" evidence="8">
    <location>
        <begin position="56"/>
        <end position="79"/>
    </location>
</feature>
<dbReference type="PANTHER" id="PTHR30462">
    <property type="entry name" value="INTERMEMBRANE TRANSPORT PROTEIN PQIB-RELATED"/>
    <property type="match status" value="1"/>
</dbReference>
<evidence type="ECO:0000256" key="3">
    <source>
        <dbReference type="ARBA" id="ARBA00022519"/>
    </source>
</evidence>
<evidence type="ECO:0000256" key="6">
    <source>
        <dbReference type="ARBA" id="ARBA00023136"/>
    </source>
</evidence>
<feature type="transmembrane region" description="Helical" evidence="8">
    <location>
        <begin position="402"/>
        <end position="425"/>
    </location>
</feature>
<dbReference type="InterPro" id="IPR051800">
    <property type="entry name" value="PqiA-PqiB_transport"/>
</dbReference>
<evidence type="ECO:0000256" key="5">
    <source>
        <dbReference type="ARBA" id="ARBA00022989"/>
    </source>
</evidence>
<dbReference type="Proteomes" id="UP000721844">
    <property type="component" value="Unassembled WGS sequence"/>
</dbReference>
<sequence>MAEPDLVEARAAYRLDHWRECPDCGLVSALPDMEPGLVAECPRCRKTLWRMLRAPFSFPIACGMAATLFYAFALVAPFLEISAYGRFQLARLETGPDNLMSQGYLALGMLVLAVTAVFPGVKLGIMLTTLIGLETGFVPPRVSIALFRLYHRITPWSMIDVYLLGFLVAYTRLIAIAHVHLDTSLYALIGLMVSMAAADGALDREAVWRALERNDLAADARYIRRHPTAKVGPTPGEQELAEPQVIGCHTCHLVNHAAPGDHCRRCDGLLHPRKHDSTARTWAFLLAALCLYIPANIYPVMIITQIGQTQSFTIMGGIKELIDYGLLPLAALVFVASITIPLAKLITLAFLLIQTQRGRTTQLNGRTRAFRIIDFIGRWSMIDIFMISILVALVRFDQFAQITAQVGAPCFAGVVVLTMFAVMTFDPRTMWDATRGQAAAYPTAGMPAAGPPTPASPTPASPLSADDRGMGAKDATA</sequence>
<comment type="subcellular location">
    <subcellularLocation>
        <location evidence="1">Cell inner membrane</location>
    </subcellularLocation>
</comment>
<feature type="transmembrane region" description="Helical" evidence="8">
    <location>
        <begin position="375"/>
        <end position="396"/>
    </location>
</feature>
<feature type="transmembrane region" description="Helical" evidence="8">
    <location>
        <begin position="282"/>
        <end position="306"/>
    </location>
</feature>
<name>A0A964E2T8_9PROT</name>
<keyword evidence="5 8" id="KW-1133">Transmembrane helix</keyword>
<dbReference type="AlphaFoldDB" id="A0A964E2T8"/>
<evidence type="ECO:0000256" key="2">
    <source>
        <dbReference type="ARBA" id="ARBA00022475"/>
    </source>
</evidence>
<dbReference type="Pfam" id="PF04403">
    <property type="entry name" value="PqiA"/>
    <property type="match status" value="2"/>
</dbReference>
<evidence type="ECO:0000256" key="1">
    <source>
        <dbReference type="ARBA" id="ARBA00004533"/>
    </source>
</evidence>
<feature type="region of interest" description="Disordered" evidence="7">
    <location>
        <begin position="442"/>
        <end position="477"/>
    </location>
</feature>
<keyword evidence="2" id="KW-1003">Cell membrane</keyword>
<gene>
    <name evidence="9" type="ORF">ACELLULO517_05395</name>
</gene>
<dbReference type="GO" id="GO:0005886">
    <property type="term" value="C:plasma membrane"/>
    <property type="evidence" value="ECO:0007669"/>
    <property type="project" value="UniProtKB-SubCell"/>
</dbReference>
<feature type="transmembrane region" description="Helical" evidence="8">
    <location>
        <begin position="99"/>
        <end position="118"/>
    </location>
</feature>
<dbReference type="PANTHER" id="PTHR30462:SF3">
    <property type="entry name" value="INTERMEMBRANE TRANSPORT PROTEIN PQIA"/>
    <property type="match status" value="1"/>
</dbReference>
<dbReference type="InterPro" id="IPR007498">
    <property type="entry name" value="PqiA-like"/>
</dbReference>
<feature type="transmembrane region" description="Helical" evidence="8">
    <location>
        <begin position="326"/>
        <end position="354"/>
    </location>
</feature>
<organism evidence="9 10">
    <name type="scientific">Acidisoma cellulosilyticum</name>
    <dbReference type="NCBI Taxonomy" id="2802395"/>
    <lineage>
        <taxon>Bacteria</taxon>
        <taxon>Pseudomonadati</taxon>
        <taxon>Pseudomonadota</taxon>
        <taxon>Alphaproteobacteria</taxon>
        <taxon>Acetobacterales</taxon>
        <taxon>Acidocellaceae</taxon>
        <taxon>Acidisoma</taxon>
    </lineage>
</organism>
<dbReference type="EMBL" id="JAESVA010000002">
    <property type="protein sequence ID" value="MCB8879659.1"/>
    <property type="molecule type" value="Genomic_DNA"/>
</dbReference>
<evidence type="ECO:0000256" key="8">
    <source>
        <dbReference type="SAM" id="Phobius"/>
    </source>
</evidence>
<keyword evidence="10" id="KW-1185">Reference proteome</keyword>
<dbReference type="RefSeq" id="WP_227306285.1">
    <property type="nucleotide sequence ID" value="NZ_JAESVA010000002.1"/>
</dbReference>
<evidence type="ECO:0000256" key="4">
    <source>
        <dbReference type="ARBA" id="ARBA00022692"/>
    </source>
</evidence>
<evidence type="ECO:0000313" key="9">
    <source>
        <dbReference type="EMBL" id="MCB8879659.1"/>
    </source>
</evidence>
<feature type="compositionally biased region" description="Pro residues" evidence="7">
    <location>
        <begin position="449"/>
        <end position="460"/>
    </location>
</feature>
<reference evidence="9 10" key="1">
    <citation type="journal article" date="2021" name="Microorganisms">
        <title>Acidisoma silvae sp. nov. and Acidisomacellulosilytica sp. nov., Two Acidophilic Bacteria Isolated from Decaying Wood, Hydrolyzing Cellulose and Producing Poly-3-hydroxybutyrate.</title>
        <authorList>
            <person name="Mieszkin S."/>
            <person name="Pouder E."/>
            <person name="Uroz S."/>
            <person name="Simon-Colin C."/>
            <person name="Alain K."/>
        </authorList>
    </citation>
    <scope>NUCLEOTIDE SEQUENCE [LARGE SCALE GENOMIC DNA]</scope>
    <source>
        <strain evidence="9 10">HW T5.17</strain>
    </source>
</reference>
<evidence type="ECO:0000256" key="7">
    <source>
        <dbReference type="SAM" id="MobiDB-lite"/>
    </source>
</evidence>
<accession>A0A964E2T8</accession>
<proteinExistence type="predicted"/>
<comment type="caution">
    <text evidence="9">The sequence shown here is derived from an EMBL/GenBank/DDBJ whole genome shotgun (WGS) entry which is preliminary data.</text>
</comment>